<dbReference type="OrthoDB" id="10323154at2759"/>
<keyword evidence="2" id="KW-1185">Reference proteome</keyword>
<dbReference type="AlphaFoldDB" id="A0A0V0UFD8"/>
<organism evidence="1 2">
    <name type="scientific">Trichinella murrelli</name>
    <dbReference type="NCBI Taxonomy" id="144512"/>
    <lineage>
        <taxon>Eukaryota</taxon>
        <taxon>Metazoa</taxon>
        <taxon>Ecdysozoa</taxon>
        <taxon>Nematoda</taxon>
        <taxon>Enoplea</taxon>
        <taxon>Dorylaimia</taxon>
        <taxon>Trichinellida</taxon>
        <taxon>Trichinellidae</taxon>
        <taxon>Trichinella</taxon>
    </lineage>
</organism>
<evidence type="ECO:0000313" key="1">
    <source>
        <dbReference type="EMBL" id="KRX50140.1"/>
    </source>
</evidence>
<comment type="caution">
    <text evidence="1">The sequence shown here is derived from an EMBL/GenBank/DDBJ whole genome shotgun (WGS) entry which is preliminary data.</text>
</comment>
<sequence length="89" mass="10682">MKENRLARNNEILHKTWQFQRIPHYNVGKHSYTKFQLSSIRFDGVSEGLLPLCIKIGTWQLQRPFIRHVRVCLPWNFPEPIKFSEFSNI</sequence>
<dbReference type="Proteomes" id="UP000055048">
    <property type="component" value="Unassembled WGS sequence"/>
</dbReference>
<accession>A0A0V0UFD8</accession>
<reference evidence="1 2" key="1">
    <citation type="submission" date="2015-01" db="EMBL/GenBank/DDBJ databases">
        <title>Evolution of Trichinella species and genotypes.</title>
        <authorList>
            <person name="Korhonen P.K."/>
            <person name="Edoardo P."/>
            <person name="Giuseppe L.R."/>
            <person name="Gasser R.B."/>
        </authorList>
    </citation>
    <scope>NUCLEOTIDE SEQUENCE [LARGE SCALE GENOMIC DNA]</scope>
    <source>
        <strain evidence="1">ISS417</strain>
    </source>
</reference>
<protein>
    <submittedName>
        <fullName evidence="1">Uncharacterized protein</fullName>
    </submittedName>
</protein>
<evidence type="ECO:0000313" key="2">
    <source>
        <dbReference type="Proteomes" id="UP000055048"/>
    </source>
</evidence>
<name>A0A0V0UFD8_9BILA</name>
<gene>
    <name evidence="1" type="ORF">T05_917</name>
</gene>
<proteinExistence type="predicted"/>
<dbReference type="EMBL" id="JYDJ01000009">
    <property type="protein sequence ID" value="KRX50140.1"/>
    <property type="molecule type" value="Genomic_DNA"/>
</dbReference>